<dbReference type="InterPro" id="IPR036374">
    <property type="entry name" value="OxRdtase_Mopterin-bd_sf"/>
</dbReference>
<feature type="signal peptide" evidence="1">
    <location>
        <begin position="1"/>
        <end position="32"/>
    </location>
</feature>
<gene>
    <name evidence="2" type="ORF">QC821_21630</name>
</gene>
<comment type="caution">
    <text evidence="2">The sequence shown here is derived from an EMBL/GenBank/DDBJ whole genome shotgun (WGS) entry which is preliminary data.</text>
</comment>
<keyword evidence="1" id="KW-0732">Signal</keyword>
<protein>
    <recommendedName>
        <fullName evidence="4">Oxidoreductase molybdopterin-binding domain-containing protein</fullName>
    </recommendedName>
</protein>
<name>A0ABU1HK62_9GAMM</name>
<feature type="chain" id="PRO_5047060504" description="Oxidoreductase molybdopterin-binding domain-containing protein" evidence="1">
    <location>
        <begin position="33"/>
        <end position="164"/>
    </location>
</feature>
<sequence>MPLLSVRRCRLLVPLPSALLAAALWPAGAALASPEVVVFQHGEQETQLAVAELRERADVRFTFYDPYLADEVEVTGLVFRELLEEQFGEVPAQLTFTAWDDYVVTLGGWDDPNWILVTHHDGEPLGVRERGPVRLVERDYGDRDPDSLRNFNDWVWMIREIEAH</sequence>
<dbReference type="RefSeq" id="WP_309725588.1">
    <property type="nucleotide sequence ID" value="NZ_JARWAM010000042.1"/>
</dbReference>
<organism evidence="2 3">
    <name type="scientific">Franzmannia qiaohouensis</name>
    <dbReference type="NCBI Taxonomy" id="1329370"/>
    <lineage>
        <taxon>Bacteria</taxon>
        <taxon>Pseudomonadati</taxon>
        <taxon>Pseudomonadota</taxon>
        <taxon>Gammaproteobacteria</taxon>
        <taxon>Oceanospirillales</taxon>
        <taxon>Halomonadaceae</taxon>
        <taxon>Franzmannia</taxon>
    </lineage>
</organism>
<accession>A0ABU1HK62</accession>
<dbReference type="SUPFAM" id="SSF56524">
    <property type="entry name" value="Oxidoreductase molybdopterin-binding domain"/>
    <property type="match status" value="1"/>
</dbReference>
<keyword evidence="3" id="KW-1185">Reference proteome</keyword>
<evidence type="ECO:0000313" key="2">
    <source>
        <dbReference type="EMBL" id="MDR5907876.1"/>
    </source>
</evidence>
<evidence type="ECO:0000256" key="1">
    <source>
        <dbReference type="SAM" id="SignalP"/>
    </source>
</evidence>
<proteinExistence type="predicted"/>
<reference evidence="2 3" key="1">
    <citation type="submission" date="2023-04" db="EMBL/GenBank/DDBJ databases">
        <title>A long-awaited taxogenomic arrangement of the family Halomonadaceae.</title>
        <authorList>
            <person name="De La Haba R."/>
            <person name="Chuvochina M."/>
            <person name="Wittouck S."/>
            <person name="Arahal D.R."/>
            <person name="Sanchez-Porro C."/>
            <person name="Hugenholtz P."/>
            <person name="Ventosa A."/>
        </authorList>
    </citation>
    <scope>NUCLEOTIDE SEQUENCE [LARGE SCALE GENOMIC DNA]</scope>
    <source>
        <strain evidence="2 3">DSM 26770</strain>
    </source>
</reference>
<dbReference type="Proteomes" id="UP001251374">
    <property type="component" value="Unassembled WGS sequence"/>
</dbReference>
<evidence type="ECO:0008006" key="4">
    <source>
        <dbReference type="Google" id="ProtNLM"/>
    </source>
</evidence>
<evidence type="ECO:0000313" key="3">
    <source>
        <dbReference type="Proteomes" id="UP001251374"/>
    </source>
</evidence>
<dbReference type="EMBL" id="JARWAM010000042">
    <property type="protein sequence ID" value="MDR5907876.1"/>
    <property type="molecule type" value="Genomic_DNA"/>
</dbReference>